<proteinExistence type="predicted"/>
<evidence type="ECO:0000313" key="3">
    <source>
        <dbReference type="Proteomes" id="UP001164929"/>
    </source>
</evidence>
<dbReference type="SUPFAM" id="SSF53756">
    <property type="entry name" value="UDP-Glycosyltransferase/glycogen phosphorylase"/>
    <property type="match status" value="1"/>
</dbReference>
<dbReference type="Proteomes" id="UP001164929">
    <property type="component" value="Chromosome 17"/>
</dbReference>
<dbReference type="Pfam" id="PF00201">
    <property type="entry name" value="UDPGT"/>
    <property type="match status" value="1"/>
</dbReference>
<dbReference type="PANTHER" id="PTHR48045:SF20">
    <property type="entry name" value="UDP-RHAMNOSE:RHAMNOSYLTRANSFERASE 1"/>
    <property type="match status" value="1"/>
</dbReference>
<keyword evidence="1" id="KW-0808">Transferase</keyword>
<evidence type="ECO:0000313" key="2">
    <source>
        <dbReference type="EMBL" id="KAJ6959358.1"/>
    </source>
</evidence>
<dbReference type="EMBL" id="JAQIZT010000017">
    <property type="protein sequence ID" value="KAJ6959358.1"/>
    <property type="molecule type" value="Genomic_DNA"/>
</dbReference>
<evidence type="ECO:0000256" key="1">
    <source>
        <dbReference type="ARBA" id="ARBA00022679"/>
    </source>
</evidence>
<organism evidence="2 3">
    <name type="scientific">Populus alba x Populus x berolinensis</name>
    <dbReference type="NCBI Taxonomy" id="444605"/>
    <lineage>
        <taxon>Eukaryota</taxon>
        <taxon>Viridiplantae</taxon>
        <taxon>Streptophyta</taxon>
        <taxon>Embryophyta</taxon>
        <taxon>Tracheophyta</taxon>
        <taxon>Spermatophyta</taxon>
        <taxon>Magnoliopsida</taxon>
        <taxon>eudicotyledons</taxon>
        <taxon>Gunneridae</taxon>
        <taxon>Pentapetalae</taxon>
        <taxon>rosids</taxon>
        <taxon>fabids</taxon>
        <taxon>Malpighiales</taxon>
        <taxon>Salicaceae</taxon>
        <taxon>Saliceae</taxon>
        <taxon>Populus</taxon>
    </lineage>
</organism>
<dbReference type="Gene3D" id="3.40.50.2000">
    <property type="entry name" value="Glycogen Phosphorylase B"/>
    <property type="match status" value="1"/>
</dbReference>
<accession>A0AAD6LGF7</accession>
<dbReference type="InterPro" id="IPR002213">
    <property type="entry name" value="UDP_glucos_trans"/>
</dbReference>
<dbReference type="AlphaFoldDB" id="A0AAD6LGF7"/>
<dbReference type="PANTHER" id="PTHR48045">
    <property type="entry name" value="UDP-GLYCOSYLTRANSFERASE 72B1"/>
    <property type="match status" value="1"/>
</dbReference>
<dbReference type="GO" id="GO:0008194">
    <property type="term" value="F:UDP-glycosyltransferase activity"/>
    <property type="evidence" value="ECO:0007669"/>
    <property type="project" value="InterPro"/>
</dbReference>
<reference evidence="2" key="1">
    <citation type="journal article" date="2023" name="Mol. Ecol. Resour.">
        <title>Chromosome-level genome assembly of a triploid poplar Populus alba 'Berolinensis'.</title>
        <authorList>
            <person name="Chen S."/>
            <person name="Yu Y."/>
            <person name="Wang X."/>
            <person name="Wang S."/>
            <person name="Zhang T."/>
            <person name="Zhou Y."/>
            <person name="He R."/>
            <person name="Meng N."/>
            <person name="Wang Y."/>
            <person name="Liu W."/>
            <person name="Liu Z."/>
            <person name="Liu J."/>
            <person name="Guo Q."/>
            <person name="Huang H."/>
            <person name="Sederoff R.R."/>
            <person name="Wang G."/>
            <person name="Qu G."/>
            <person name="Chen S."/>
        </authorList>
    </citation>
    <scope>NUCLEOTIDE SEQUENCE</scope>
    <source>
        <strain evidence="2">SC-2020</strain>
    </source>
</reference>
<sequence length="206" mass="22781">MGRLVSCRQPSGVGVCSIDYESNSFDVSLPLTTHTNETHFFSFNQTLIWILRNPGPDISELLPAGFLDRTSDRGIECLGWARQPEILAHPAIGGCLLHSGRGSISIIESLSYGHPQILMPMVAGQGPNAKLLFEKGNGFQVQSNEDGAHNQDSIAMSLRFVTADQEGQHLQFQAAEMQTIFANQDLHDNYTEEFVEFIFNQKIGEI</sequence>
<protein>
    <submittedName>
        <fullName evidence="2">Uncharacterized protein</fullName>
    </submittedName>
</protein>
<gene>
    <name evidence="2" type="ORF">NC653_037629</name>
</gene>
<name>A0AAD6LGF7_9ROSI</name>
<comment type="caution">
    <text evidence="2">The sequence shown here is derived from an EMBL/GenBank/DDBJ whole genome shotgun (WGS) entry which is preliminary data.</text>
</comment>
<keyword evidence="3" id="KW-1185">Reference proteome</keyword>